<evidence type="ECO:0000313" key="5">
    <source>
        <dbReference type="Proteomes" id="UP000265926"/>
    </source>
</evidence>
<accession>A0A399STX3</accession>
<evidence type="ECO:0000313" key="4">
    <source>
        <dbReference type="EMBL" id="RIJ46828.1"/>
    </source>
</evidence>
<dbReference type="PANTHER" id="PTHR34220">
    <property type="entry name" value="SENSOR HISTIDINE KINASE YPDA"/>
    <property type="match status" value="1"/>
</dbReference>
<dbReference type="GO" id="GO:0016020">
    <property type="term" value="C:membrane"/>
    <property type="evidence" value="ECO:0007669"/>
    <property type="project" value="InterPro"/>
</dbReference>
<dbReference type="PANTHER" id="PTHR34220:SF7">
    <property type="entry name" value="SENSOR HISTIDINE KINASE YPDA"/>
    <property type="match status" value="1"/>
</dbReference>
<dbReference type="InterPro" id="IPR011623">
    <property type="entry name" value="7TMR_DISM_rcpt_extracell_dom1"/>
</dbReference>
<feature type="transmembrane region" description="Helical" evidence="1">
    <location>
        <begin position="222"/>
        <end position="241"/>
    </location>
</feature>
<dbReference type="InterPro" id="IPR036890">
    <property type="entry name" value="HATPase_C_sf"/>
</dbReference>
<dbReference type="EMBL" id="QWGR01000011">
    <property type="protein sequence ID" value="RIJ46828.1"/>
    <property type="molecule type" value="Genomic_DNA"/>
</dbReference>
<keyword evidence="1" id="KW-0472">Membrane</keyword>
<feature type="transmembrane region" description="Helical" evidence="1">
    <location>
        <begin position="189"/>
        <end position="210"/>
    </location>
</feature>
<gene>
    <name evidence="4" type="ORF">D1614_16835</name>
</gene>
<dbReference type="Pfam" id="PF07695">
    <property type="entry name" value="7TMR-DISM_7TM"/>
    <property type="match status" value="1"/>
</dbReference>
<sequence length="631" mass="73165">MQLRYFALLYLLLLVPYIAKPQPPVVFADGNEIMETRLFISNDEHFDIPALLSSGLIEKFQSFPEKYLMKSAETYWILMTLDSAKLTPDTQWYISFDYWDKIEMFYQDTSAILSCQAGLRNKENDPAVDDLTNIPIQKDQLIRGKYFIARVKDYKNRYFLNKPSLVNQETLAFYHHFITVSSFKRNLPYFLFIGGISLMIVYFLGIFFLYRDRLFIIYSAYLLSLLLYLGTRTSIILEFLMSSAPFIHPLYNTVIQVIVNICYLVFSIAFLNAQYDFPKLYQFIKVSIYLLVFVVILQLSIYAVSPFTGWEETILNVERYYMIVFSLGAYVYILRKYKKRIVLFFLAGSFTFLLGGVTALLLKDIQFMMYGAAIEVFIFSLGMGYRTRQIELEKKSIESEIAKTELSALKAQMNPHFIFNSLNSIRAYVISNEINKASEYITKFSKLIRLILYYSAKENITLREEADTLALYVQLEELRFREDFGFEINIAPGIDTTNVLVPPLIIQPYIENAIRHGLAPSTRDKKLELFVATENSKIIIRVKDNGVGRRFSQNHTSKPKGHQSMAMDLTKKRIDLIERLHTREENIIINDLYANNQAAGTEVTLKLPLVELQPVRKHSGKSPKIKKQPSL</sequence>
<dbReference type="AlphaFoldDB" id="A0A399STX3"/>
<protein>
    <recommendedName>
        <fullName evidence="6">Signal transduction histidine kinase internal region domain-containing protein</fullName>
    </recommendedName>
</protein>
<feature type="domain" description="Signal transduction histidine kinase internal region" evidence="2">
    <location>
        <begin position="405"/>
        <end position="483"/>
    </location>
</feature>
<evidence type="ECO:0008006" key="6">
    <source>
        <dbReference type="Google" id="ProtNLM"/>
    </source>
</evidence>
<dbReference type="Proteomes" id="UP000265926">
    <property type="component" value="Unassembled WGS sequence"/>
</dbReference>
<reference evidence="4 5" key="1">
    <citation type="submission" date="2018-08" db="EMBL/GenBank/DDBJ databases">
        <title>Pallidiluteibacterium maritimus gen. nov., sp. nov., isolated from coastal sediment.</title>
        <authorList>
            <person name="Zhou L.Y."/>
        </authorList>
    </citation>
    <scope>NUCLEOTIDE SEQUENCE [LARGE SCALE GENOMIC DNA]</scope>
    <source>
        <strain evidence="4 5">XSD2</strain>
    </source>
</reference>
<dbReference type="InterPro" id="IPR010559">
    <property type="entry name" value="Sig_transdc_His_kin_internal"/>
</dbReference>
<keyword evidence="1" id="KW-0812">Transmembrane</keyword>
<feature type="transmembrane region" description="Helical" evidence="1">
    <location>
        <begin position="341"/>
        <end position="361"/>
    </location>
</feature>
<feature type="transmembrane region" description="Helical" evidence="1">
    <location>
        <begin position="367"/>
        <end position="385"/>
    </location>
</feature>
<proteinExistence type="predicted"/>
<evidence type="ECO:0000256" key="1">
    <source>
        <dbReference type="SAM" id="Phobius"/>
    </source>
</evidence>
<dbReference type="GO" id="GO:0000155">
    <property type="term" value="F:phosphorelay sensor kinase activity"/>
    <property type="evidence" value="ECO:0007669"/>
    <property type="project" value="InterPro"/>
</dbReference>
<feature type="transmembrane region" description="Helical" evidence="1">
    <location>
        <begin position="317"/>
        <end position="334"/>
    </location>
</feature>
<feature type="transmembrane region" description="Helical" evidence="1">
    <location>
        <begin position="283"/>
        <end position="305"/>
    </location>
</feature>
<dbReference type="SUPFAM" id="SSF55874">
    <property type="entry name" value="ATPase domain of HSP90 chaperone/DNA topoisomerase II/histidine kinase"/>
    <property type="match status" value="1"/>
</dbReference>
<dbReference type="OrthoDB" id="9809908at2"/>
<evidence type="ECO:0000259" key="2">
    <source>
        <dbReference type="Pfam" id="PF06580"/>
    </source>
</evidence>
<organism evidence="4 5">
    <name type="scientific">Maribellus luteus</name>
    <dbReference type="NCBI Taxonomy" id="2305463"/>
    <lineage>
        <taxon>Bacteria</taxon>
        <taxon>Pseudomonadati</taxon>
        <taxon>Bacteroidota</taxon>
        <taxon>Bacteroidia</taxon>
        <taxon>Marinilabiliales</taxon>
        <taxon>Prolixibacteraceae</taxon>
        <taxon>Maribellus</taxon>
    </lineage>
</organism>
<evidence type="ECO:0000259" key="3">
    <source>
        <dbReference type="Pfam" id="PF07695"/>
    </source>
</evidence>
<dbReference type="Gene3D" id="3.30.565.10">
    <property type="entry name" value="Histidine kinase-like ATPase, C-terminal domain"/>
    <property type="match status" value="1"/>
</dbReference>
<dbReference type="InterPro" id="IPR050640">
    <property type="entry name" value="Bact_2-comp_sensor_kinase"/>
</dbReference>
<comment type="caution">
    <text evidence="4">The sequence shown here is derived from an EMBL/GenBank/DDBJ whole genome shotgun (WGS) entry which is preliminary data.</text>
</comment>
<keyword evidence="5" id="KW-1185">Reference proteome</keyword>
<feature type="transmembrane region" description="Helical" evidence="1">
    <location>
        <begin position="253"/>
        <end position="271"/>
    </location>
</feature>
<name>A0A399STX3_9BACT</name>
<keyword evidence="1" id="KW-1133">Transmembrane helix</keyword>
<feature type="domain" description="7TM-DISM receptor extracellular" evidence="3">
    <location>
        <begin position="187"/>
        <end position="386"/>
    </location>
</feature>
<dbReference type="RefSeq" id="WP_119439144.1">
    <property type="nucleotide sequence ID" value="NZ_QWGR01000011.1"/>
</dbReference>
<dbReference type="Pfam" id="PF06580">
    <property type="entry name" value="His_kinase"/>
    <property type="match status" value="1"/>
</dbReference>